<evidence type="ECO:0000256" key="1">
    <source>
        <dbReference type="ARBA" id="ARBA00004167"/>
    </source>
</evidence>
<evidence type="ECO:0000256" key="4">
    <source>
        <dbReference type="ARBA" id="ARBA00022989"/>
    </source>
</evidence>
<dbReference type="InterPro" id="IPR003609">
    <property type="entry name" value="Pan_app"/>
</dbReference>
<dbReference type="OrthoDB" id="1744898at2759"/>
<dbReference type="AlphaFoldDB" id="A0A9Q1M6L0"/>
<keyword evidence="3" id="KW-0732">Signal</keyword>
<keyword evidence="5" id="KW-0472">Membrane</keyword>
<evidence type="ECO:0000256" key="2">
    <source>
        <dbReference type="ARBA" id="ARBA00022692"/>
    </source>
</evidence>
<evidence type="ECO:0000313" key="8">
    <source>
        <dbReference type="Proteomes" id="UP001152561"/>
    </source>
</evidence>
<dbReference type="PANTHER" id="PTHR47974:SF4">
    <property type="entry name" value="RECEPTOR-LIKE SERINE_THREONINE-PROTEIN KINASE"/>
    <property type="match status" value="1"/>
</dbReference>
<dbReference type="GO" id="GO:0016020">
    <property type="term" value="C:membrane"/>
    <property type="evidence" value="ECO:0007669"/>
    <property type="project" value="UniProtKB-SubCell"/>
</dbReference>
<dbReference type="Gene3D" id="1.10.510.10">
    <property type="entry name" value="Transferase(Phosphotransferase) domain 1"/>
    <property type="match status" value="1"/>
</dbReference>
<dbReference type="PROSITE" id="PS50948">
    <property type="entry name" value="PAN"/>
    <property type="match status" value="1"/>
</dbReference>
<dbReference type="EMBL" id="JAJAGQ010000010">
    <property type="protein sequence ID" value="KAJ8550996.1"/>
    <property type="molecule type" value="Genomic_DNA"/>
</dbReference>
<evidence type="ECO:0000256" key="3">
    <source>
        <dbReference type="ARBA" id="ARBA00022729"/>
    </source>
</evidence>
<comment type="caution">
    <text evidence="7">The sequence shown here is derived from an EMBL/GenBank/DDBJ whole genome shotgun (WGS) entry which is preliminary data.</text>
</comment>
<comment type="subcellular location">
    <subcellularLocation>
        <location evidence="1">Membrane</location>
        <topology evidence="1">Single-pass membrane protein</topology>
    </subcellularLocation>
</comment>
<keyword evidence="2" id="KW-0812">Transmembrane</keyword>
<dbReference type="PANTHER" id="PTHR47974">
    <property type="entry name" value="OS07G0415500 PROTEIN"/>
    <property type="match status" value="1"/>
</dbReference>
<dbReference type="Proteomes" id="UP001152561">
    <property type="component" value="Unassembled WGS sequence"/>
</dbReference>
<dbReference type="Gene3D" id="3.50.4.10">
    <property type="entry name" value="Hepatocyte Growth Factor"/>
    <property type="match status" value="1"/>
</dbReference>
<protein>
    <recommendedName>
        <fullName evidence="6">Apple domain-containing protein</fullName>
    </recommendedName>
</protein>
<name>A0A9Q1M6L0_9SOLA</name>
<accession>A0A9Q1M6L0</accession>
<evidence type="ECO:0000313" key="7">
    <source>
        <dbReference type="EMBL" id="KAJ8550996.1"/>
    </source>
</evidence>
<keyword evidence="8" id="KW-1185">Reference proteome</keyword>
<reference evidence="8" key="1">
    <citation type="journal article" date="2023" name="Proc. Natl. Acad. Sci. U.S.A.">
        <title>Genomic and structural basis for evolution of tropane alkaloid biosynthesis.</title>
        <authorList>
            <person name="Wanga Y.-J."/>
            <person name="Taina T."/>
            <person name="Yua J.-Y."/>
            <person name="Lia J."/>
            <person name="Xua B."/>
            <person name="Chenc J."/>
            <person name="D'Auriad J.C."/>
            <person name="Huanga J.-P."/>
            <person name="Huanga S.-X."/>
        </authorList>
    </citation>
    <scope>NUCLEOTIDE SEQUENCE [LARGE SCALE GENOMIC DNA]</scope>
    <source>
        <strain evidence="8">cv. KIB-2019</strain>
    </source>
</reference>
<evidence type="ECO:0000256" key="5">
    <source>
        <dbReference type="ARBA" id="ARBA00023136"/>
    </source>
</evidence>
<feature type="domain" description="Apple" evidence="6">
    <location>
        <begin position="10"/>
        <end position="87"/>
    </location>
</feature>
<keyword evidence="4" id="KW-1133">Transmembrane helix</keyword>
<proteinExistence type="predicted"/>
<organism evidence="7 8">
    <name type="scientific">Anisodus acutangulus</name>
    <dbReference type="NCBI Taxonomy" id="402998"/>
    <lineage>
        <taxon>Eukaryota</taxon>
        <taxon>Viridiplantae</taxon>
        <taxon>Streptophyta</taxon>
        <taxon>Embryophyta</taxon>
        <taxon>Tracheophyta</taxon>
        <taxon>Spermatophyta</taxon>
        <taxon>Magnoliopsida</taxon>
        <taxon>eudicotyledons</taxon>
        <taxon>Gunneridae</taxon>
        <taxon>Pentapetalae</taxon>
        <taxon>asterids</taxon>
        <taxon>lamiids</taxon>
        <taxon>Solanales</taxon>
        <taxon>Solanaceae</taxon>
        <taxon>Solanoideae</taxon>
        <taxon>Hyoscyameae</taxon>
        <taxon>Anisodus</taxon>
    </lineage>
</organism>
<sequence length="261" mass="28995">MFRSRSLTDCEHVKFVEIPNVDYWGFDLNGTGSLLLGSCKELCLEDPCCHAFVYRQNGAGTCYTRGILFNRYRSPGFHGSVFLKLPMNLSASESGLLILEDAKCGSPSRLPLRTHIIWRHRLSSGGSLILNLKKATKNFKVELGRGGSGAVYKGDLADGRAIAGSRLSSWVVDDDGECDHEQELQLGVFVRMVKTNIQSGELYWVEKIVDPRLEGKFSRNKAVTLIEIGLSCVEQDRSRRPTMASVVKTLLDCEDETTVLT</sequence>
<evidence type="ECO:0000259" key="6">
    <source>
        <dbReference type="PROSITE" id="PS50948"/>
    </source>
</evidence>
<gene>
    <name evidence="7" type="ORF">K7X08_000366</name>
</gene>